<dbReference type="GO" id="GO:0043856">
    <property type="term" value="F:anti-sigma factor antagonist activity"/>
    <property type="evidence" value="ECO:0007669"/>
    <property type="project" value="InterPro"/>
</dbReference>
<reference evidence="4 5" key="1">
    <citation type="submission" date="2016-11" db="EMBL/GenBank/DDBJ databases">
        <title>Trade-off between light-utilization and light-protection in marine flavobacteria.</title>
        <authorList>
            <person name="Kumagai Y."/>
        </authorList>
    </citation>
    <scope>NUCLEOTIDE SEQUENCE [LARGE SCALE GENOMIC DNA]</scope>
    <source>
        <strain evidence="4 5">NBRC 107125</strain>
    </source>
</reference>
<proteinExistence type="inferred from homology"/>
<dbReference type="Gene3D" id="3.30.750.24">
    <property type="entry name" value="STAS domain"/>
    <property type="match status" value="1"/>
</dbReference>
<dbReference type="EMBL" id="CP019343">
    <property type="protein sequence ID" value="ARN76282.1"/>
    <property type="molecule type" value="Genomic_DNA"/>
</dbReference>
<evidence type="ECO:0000256" key="2">
    <source>
        <dbReference type="RuleBase" id="RU003749"/>
    </source>
</evidence>
<dbReference type="KEGG" id="osg:BST96_03055"/>
<dbReference type="CDD" id="cd07043">
    <property type="entry name" value="STAS_anti-anti-sigma_factors"/>
    <property type="match status" value="1"/>
</dbReference>
<dbReference type="PROSITE" id="PS50801">
    <property type="entry name" value="STAS"/>
    <property type="match status" value="1"/>
</dbReference>
<dbReference type="AlphaFoldDB" id="A0A1X9NIS7"/>
<protein>
    <recommendedName>
        <fullName evidence="2">Anti-sigma factor antagonist</fullName>
    </recommendedName>
</protein>
<dbReference type="InterPro" id="IPR002645">
    <property type="entry name" value="STAS_dom"/>
</dbReference>
<dbReference type="InterPro" id="IPR036513">
    <property type="entry name" value="STAS_dom_sf"/>
</dbReference>
<gene>
    <name evidence="4" type="ORF">BST96_03055</name>
</gene>
<feature type="domain" description="STAS" evidence="3">
    <location>
        <begin position="18"/>
        <end position="117"/>
    </location>
</feature>
<dbReference type="InterPro" id="IPR003658">
    <property type="entry name" value="Anti-sigma_ant"/>
</dbReference>
<evidence type="ECO:0000256" key="1">
    <source>
        <dbReference type="ARBA" id="ARBA00009013"/>
    </source>
</evidence>
<sequence>MMSLNIKITAEQGASKRVSLNGRLDTITAPELEVELDSLVAEAVQLIVFDMTDLEYISSAGLRVIFKATKSMKAKGGKTGILKMQPQIKKVFDIVKALPDVPIFKNDEEMDEYLSHMQQQVIDDQ</sequence>
<dbReference type="STRING" id="716816.BST96_03055"/>
<name>A0A1X9NIS7_9GAMM</name>
<evidence type="ECO:0000313" key="5">
    <source>
        <dbReference type="Proteomes" id="UP000193450"/>
    </source>
</evidence>
<organism evidence="4 5">
    <name type="scientific">Oceanicoccus sagamiensis</name>
    <dbReference type="NCBI Taxonomy" id="716816"/>
    <lineage>
        <taxon>Bacteria</taxon>
        <taxon>Pseudomonadati</taxon>
        <taxon>Pseudomonadota</taxon>
        <taxon>Gammaproteobacteria</taxon>
        <taxon>Cellvibrionales</taxon>
        <taxon>Spongiibacteraceae</taxon>
        <taxon>Oceanicoccus</taxon>
    </lineage>
</organism>
<keyword evidence="5" id="KW-1185">Reference proteome</keyword>
<evidence type="ECO:0000313" key="4">
    <source>
        <dbReference type="EMBL" id="ARN76282.1"/>
    </source>
</evidence>
<comment type="similarity">
    <text evidence="1 2">Belongs to the anti-sigma-factor antagonist family.</text>
</comment>
<evidence type="ECO:0000259" key="3">
    <source>
        <dbReference type="PROSITE" id="PS50801"/>
    </source>
</evidence>
<accession>A0A1X9NIS7</accession>
<dbReference type="NCBIfam" id="TIGR00377">
    <property type="entry name" value="ant_ant_sig"/>
    <property type="match status" value="1"/>
</dbReference>
<dbReference type="Pfam" id="PF01740">
    <property type="entry name" value="STAS"/>
    <property type="match status" value="1"/>
</dbReference>
<dbReference type="Proteomes" id="UP000193450">
    <property type="component" value="Chromosome"/>
</dbReference>
<dbReference type="PANTHER" id="PTHR33495">
    <property type="entry name" value="ANTI-SIGMA FACTOR ANTAGONIST TM_1081-RELATED-RELATED"/>
    <property type="match status" value="1"/>
</dbReference>
<dbReference type="PANTHER" id="PTHR33495:SF2">
    <property type="entry name" value="ANTI-SIGMA FACTOR ANTAGONIST TM_1081-RELATED"/>
    <property type="match status" value="1"/>
</dbReference>
<dbReference type="SUPFAM" id="SSF52091">
    <property type="entry name" value="SpoIIaa-like"/>
    <property type="match status" value="1"/>
</dbReference>